<dbReference type="CDD" id="cd10540">
    <property type="entry name" value="SET_SpSet7-like"/>
    <property type="match status" value="1"/>
</dbReference>
<evidence type="ECO:0000313" key="3">
    <source>
        <dbReference type="Proteomes" id="UP000092578"/>
    </source>
</evidence>
<proteinExistence type="predicted"/>
<protein>
    <submittedName>
        <fullName evidence="2">SET domain-containing protein-lysine N-methyltransferase</fullName>
    </submittedName>
</protein>
<evidence type="ECO:0000259" key="1">
    <source>
        <dbReference type="PROSITE" id="PS50280"/>
    </source>
</evidence>
<dbReference type="Proteomes" id="UP000092578">
    <property type="component" value="Unassembled WGS sequence"/>
</dbReference>
<keyword evidence="2" id="KW-0489">Methyltransferase</keyword>
<sequence>MGSIYIKDTGRYGRGVYAARDIRKGELIEISPVVVSPKKEWKYLEKTVLFDYCFSWGKDYEHTAIVLGYGSIFNHSYTPNATFDNNLDNLSVDFYAITDIAEGEEITINYNGEPEDQSPLWFDVMD</sequence>
<evidence type="ECO:0000313" key="2">
    <source>
        <dbReference type="EMBL" id="OCA82843.1"/>
    </source>
</evidence>
<dbReference type="InterPro" id="IPR046341">
    <property type="entry name" value="SET_dom_sf"/>
</dbReference>
<keyword evidence="3" id="KW-1185">Reference proteome</keyword>
<reference evidence="3" key="1">
    <citation type="submission" date="2016-05" db="EMBL/GenBank/DDBJ databases">
        <authorList>
            <person name="Liu B."/>
            <person name="Wang J."/>
            <person name="Zhu Y."/>
            <person name="Liu G."/>
            <person name="Chen Q."/>
            <person name="Chen Z."/>
            <person name="Lan J."/>
            <person name="Che J."/>
            <person name="Ge C."/>
            <person name="Shi H."/>
            <person name="Pan Z."/>
            <person name="Liu X."/>
        </authorList>
    </citation>
    <scope>NUCLEOTIDE SEQUENCE [LARGE SCALE GENOMIC DNA]</scope>
    <source>
        <strain evidence="3">FJAT-27215</strain>
    </source>
</reference>
<dbReference type="SUPFAM" id="SSF82199">
    <property type="entry name" value="SET domain"/>
    <property type="match status" value="1"/>
</dbReference>
<dbReference type="InterPro" id="IPR009207">
    <property type="entry name" value="SET7_MeTrfase"/>
</dbReference>
<comment type="caution">
    <text evidence="2">The sequence shown here is derived from an EMBL/GenBank/DDBJ whole genome shotgun (WGS) entry which is preliminary data.</text>
</comment>
<dbReference type="GO" id="GO:0062122">
    <property type="term" value="F:histone H3K37 methyltransferase activity"/>
    <property type="evidence" value="ECO:0007669"/>
    <property type="project" value="InterPro"/>
</dbReference>
<gene>
    <name evidence="2" type="ORF">A8F95_14000</name>
</gene>
<dbReference type="RefSeq" id="WP_065411714.1">
    <property type="nucleotide sequence ID" value="NZ_MAYT01000029.1"/>
</dbReference>
<dbReference type="PROSITE" id="PS50280">
    <property type="entry name" value="SET"/>
    <property type="match status" value="1"/>
</dbReference>
<dbReference type="InterPro" id="IPR001214">
    <property type="entry name" value="SET_dom"/>
</dbReference>
<dbReference type="SMART" id="SM00317">
    <property type="entry name" value="SET"/>
    <property type="match status" value="1"/>
</dbReference>
<feature type="domain" description="SET" evidence="1">
    <location>
        <begin position="2"/>
        <end position="111"/>
    </location>
</feature>
<organism evidence="2 3">
    <name type="scientific">Pseudobacillus wudalianchiensis</name>
    <dbReference type="NCBI Taxonomy" id="1743143"/>
    <lineage>
        <taxon>Bacteria</taxon>
        <taxon>Bacillati</taxon>
        <taxon>Bacillota</taxon>
        <taxon>Bacilli</taxon>
        <taxon>Bacillales</taxon>
        <taxon>Bacillaceae</taxon>
        <taxon>Pseudobacillus</taxon>
    </lineage>
</organism>
<dbReference type="Gene3D" id="2.170.270.10">
    <property type="entry name" value="SET domain"/>
    <property type="match status" value="1"/>
</dbReference>
<accession>A0A1B9AG83</accession>
<dbReference type="GO" id="GO:0032259">
    <property type="term" value="P:methylation"/>
    <property type="evidence" value="ECO:0007669"/>
    <property type="project" value="UniProtKB-KW"/>
</dbReference>
<name>A0A1B9AG83_9BACI</name>
<dbReference type="AlphaFoldDB" id="A0A1B9AG83"/>
<dbReference type="EMBL" id="MAYT01000029">
    <property type="protein sequence ID" value="OCA82843.1"/>
    <property type="molecule type" value="Genomic_DNA"/>
</dbReference>
<dbReference type="Pfam" id="PF00856">
    <property type="entry name" value="SET"/>
    <property type="match status" value="1"/>
</dbReference>
<dbReference type="PIRSF" id="PIRSF022536">
    <property type="entry name" value="A612L_SET"/>
    <property type="match status" value="1"/>
</dbReference>
<keyword evidence="2" id="KW-0808">Transferase</keyword>